<organism evidence="1 2">
    <name type="scientific">Leptospira noguchii</name>
    <dbReference type="NCBI Taxonomy" id="28182"/>
    <lineage>
        <taxon>Bacteria</taxon>
        <taxon>Pseudomonadati</taxon>
        <taxon>Spirochaetota</taxon>
        <taxon>Spirochaetia</taxon>
        <taxon>Leptospirales</taxon>
        <taxon>Leptospiraceae</taxon>
        <taxon>Leptospira</taxon>
    </lineage>
</organism>
<proteinExistence type="predicted"/>
<evidence type="ECO:0000313" key="2">
    <source>
        <dbReference type="Proteomes" id="UP000829829"/>
    </source>
</evidence>
<evidence type="ECO:0000313" key="1">
    <source>
        <dbReference type="EMBL" id="UOG56311.1"/>
    </source>
</evidence>
<protein>
    <submittedName>
        <fullName evidence="1">Uncharacterized protein</fullName>
    </submittedName>
</protein>
<accession>A0A9Q8VRJ0</accession>
<dbReference type="Proteomes" id="UP000829829">
    <property type="component" value="Chromosome 1"/>
</dbReference>
<sequence>MKEGFVLGEAVKDLTTGQKMYVEVVWNPKVSCIYFDSEKESLVKVQVYPEDLERLKDVLPYLPK</sequence>
<gene>
    <name evidence="1" type="ORF">MAL03_16110</name>
</gene>
<reference evidence="1" key="1">
    <citation type="submission" date="2022-02" db="EMBL/GenBank/DDBJ databases">
        <title>The genetically variable rfb locus in Leptospira is a mobile cassette and a molecular signature of serovar identity.</title>
        <authorList>
            <person name="Nieves C."/>
            <person name="Vincent A.T."/>
            <person name="Zarantonelli L."/>
            <person name="Picardeau M."/>
            <person name="Veyrier F.J."/>
            <person name="Buschiazzo A."/>
        </authorList>
    </citation>
    <scope>NUCLEOTIDE SEQUENCE</scope>
    <source>
        <strain evidence="1">IP1512017</strain>
    </source>
</reference>
<dbReference type="EMBL" id="CP091957">
    <property type="protein sequence ID" value="UOG56311.1"/>
    <property type="molecule type" value="Genomic_DNA"/>
</dbReference>
<dbReference type="AlphaFoldDB" id="A0A9Q8VRJ0"/>
<name>A0A9Q8VRJ0_9LEPT</name>
<dbReference type="RefSeq" id="WP_004434436.1">
    <property type="nucleotide sequence ID" value="NZ_CP091928.1"/>
</dbReference>